<feature type="domain" description="AAA+ ATPase" evidence="3">
    <location>
        <begin position="513"/>
        <end position="640"/>
    </location>
</feature>
<dbReference type="SMART" id="SM00382">
    <property type="entry name" value="AAA"/>
    <property type="match status" value="1"/>
</dbReference>
<accession>A0A6A5WDN0</accession>
<feature type="region of interest" description="Disordered" evidence="2">
    <location>
        <begin position="280"/>
        <end position="307"/>
    </location>
</feature>
<dbReference type="InterPro" id="IPR056599">
    <property type="entry name" value="AAA_lid_fung"/>
</dbReference>
<dbReference type="InterPro" id="IPR003959">
    <property type="entry name" value="ATPase_AAA_core"/>
</dbReference>
<evidence type="ECO:0000256" key="2">
    <source>
        <dbReference type="SAM" id="MobiDB-lite"/>
    </source>
</evidence>
<dbReference type="PANTHER" id="PTHR46411:SF2">
    <property type="entry name" value="AAA+ ATPASE DOMAIN-CONTAINING PROTEIN"/>
    <property type="match status" value="1"/>
</dbReference>
<dbReference type="PANTHER" id="PTHR46411">
    <property type="entry name" value="FAMILY ATPASE, PUTATIVE-RELATED"/>
    <property type="match status" value="1"/>
</dbReference>
<dbReference type="Proteomes" id="UP000799779">
    <property type="component" value="Unassembled WGS sequence"/>
</dbReference>
<dbReference type="SUPFAM" id="SSF52540">
    <property type="entry name" value="P-loop containing nucleoside triphosphate hydrolases"/>
    <property type="match status" value="1"/>
</dbReference>
<protein>
    <submittedName>
        <fullName evidence="4">P-loop containing nucleoside triphosphate hydrolase protein</fullName>
    </submittedName>
</protein>
<gene>
    <name evidence="4" type="ORF">P154DRAFT_438172</name>
</gene>
<evidence type="ECO:0000259" key="3">
    <source>
        <dbReference type="SMART" id="SM00382"/>
    </source>
</evidence>
<evidence type="ECO:0000313" key="5">
    <source>
        <dbReference type="Proteomes" id="UP000799779"/>
    </source>
</evidence>
<dbReference type="OrthoDB" id="10042665at2759"/>
<feature type="coiled-coil region" evidence="1">
    <location>
        <begin position="19"/>
        <end position="46"/>
    </location>
</feature>
<dbReference type="CDD" id="cd19481">
    <property type="entry name" value="RecA-like_protease"/>
    <property type="match status" value="1"/>
</dbReference>
<proteinExistence type="predicted"/>
<dbReference type="InterPro" id="IPR003593">
    <property type="entry name" value="AAA+_ATPase"/>
</dbReference>
<keyword evidence="1" id="KW-0175">Coiled coil</keyword>
<keyword evidence="4" id="KW-0378">Hydrolase</keyword>
<dbReference type="InterPro" id="IPR027417">
    <property type="entry name" value="P-loop_NTPase"/>
</dbReference>
<dbReference type="Pfam" id="PF23232">
    <property type="entry name" value="AAA_lid_13"/>
    <property type="match status" value="1"/>
</dbReference>
<keyword evidence="5" id="KW-1185">Reference proteome</keyword>
<dbReference type="Gene3D" id="3.40.50.300">
    <property type="entry name" value="P-loop containing nucleotide triphosphate hydrolases"/>
    <property type="match status" value="1"/>
</dbReference>
<dbReference type="GO" id="GO:0016887">
    <property type="term" value="F:ATP hydrolysis activity"/>
    <property type="evidence" value="ECO:0007669"/>
    <property type="project" value="InterPro"/>
</dbReference>
<evidence type="ECO:0000256" key="1">
    <source>
        <dbReference type="SAM" id="Coils"/>
    </source>
</evidence>
<dbReference type="Pfam" id="PF00004">
    <property type="entry name" value="AAA"/>
    <property type="match status" value="1"/>
</dbReference>
<dbReference type="EMBL" id="ML977600">
    <property type="protein sequence ID" value="KAF1998909.1"/>
    <property type="molecule type" value="Genomic_DNA"/>
</dbReference>
<name>A0A6A5WDN0_9PLEO</name>
<evidence type="ECO:0000313" key="4">
    <source>
        <dbReference type="EMBL" id="KAF1998909.1"/>
    </source>
</evidence>
<sequence length="741" mass="86456">MLDPDVAVKQDLQSYLANKDSSEIDFEELKRYIEELQGKALQLETIQRAQIPRRYQFLYRIHDGDSTFTFLDHPQWNQGGANVKAHSPLSNFELFLERNKDISFVVYRDFRRQQSTSEANAVTQKPTHETESIYGVSEDLCKGVEAILSSRPEFSESLQQFRRTREIKAPYLFVYHCRARWDLMMKRLPTPIREQLCRLTDYIHEFYGAEYSAADAHFAQRQISADYIKYLFLPGEILVQTVDKGILGLVAESWPELGTKPFSNRRGSFSSDSDRYVPHPYNNYNRRSEEEEESVVTDSDHGELGDVNPTDCPIKAWKWGFDGQFKKQREPLMLRMPKTNGNPRTVFEMHELNIYPMRYATEEIQKTLKHRGEMFWRCRKRCLVSYRENENDTADQPSDERYMIDYNTFRKLHPGNFDHTVQPADRMSKEDMAKDDPPDERFVYLLPLQIKGYNLRRKKWFDLAVDRTSPIIWNTAAFETLVMPRKAKDLIQALVSKQISAEKSTDLIAGKGNGLILLLHGGPGTGKTLTAESVAEISKKPLYRVTCGDVGTKPEDVEQYLESVLHLGKIWDCVVLLDEADVFLEQRSLEDLQRNALVSVFLRVLEYLEGILILTSNRVGTFDEAFRSRIQLALHYPSLRPYQRLHIWQNFITRLESFDDDTVDIDSLRDHLEELQTFEMNGRQIRNVITTARQYAEWKGRKLDYEYLRDVIEVSGEFDTYLNRLRKGYTYDEIAADEGLR</sequence>
<dbReference type="GO" id="GO:0005524">
    <property type="term" value="F:ATP binding"/>
    <property type="evidence" value="ECO:0007669"/>
    <property type="project" value="InterPro"/>
</dbReference>
<organism evidence="4 5">
    <name type="scientific">Amniculicola lignicola CBS 123094</name>
    <dbReference type="NCBI Taxonomy" id="1392246"/>
    <lineage>
        <taxon>Eukaryota</taxon>
        <taxon>Fungi</taxon>
        <taxon>Dikarya</taxon>
        <taxon>Ascomycota</taxon>
        <taxon>Pezizomycotina</taxon>
        <taxon>Dothideomycetes</taxon>
        <taxon>Pleosporomycetidae</taxon>
        <taxon>Pleosporales</taxon>
        <taxon>Amniculicolaceae</taxon>
        <taxon>Amniculicola</taxon>
    </lineage>
</organism>
<reference evidence="4" key="1">
    <citation type="journal article" date="2020" name="Stud. Mycol.">
        <title>101 Dothideomycetes genomes: a test case for predicting lifestyles and emergence of pathogens.</title>
        <authorList>
            <person name="Haridas S."/>
            <person name="Albert R."/>
            <person name="Binder M."/>
            <person name="Bloem J."/>
            <person name="Labutti K."/>
            <person name="Salamov A."/>
            <person name="Andreopoulos B."/>
            <person name="Baker S."/>
            <person name="Barry K."/>
            <person name="Bills G."/>
            <person name="Bluhm B."/>
            <person name="Cannon C."/>
            <person name="Castanera R."/>
            <person name="Culley D."/>
            <person name="Daum C."/>
            <person name="Ezra D."/>
            <person name="Gonzalez J."/>
            <person name="Henrissat B."/>
            <person name="Kuo A."/>
            <person name="Liang C."/>
            <person name="Lipzen A."/>
            <person name="Lutzoni F."/>
            <person name="Magnuson J."/>
            <person name="Mondo S."/>
            <person name="Nolan M."/>
            <person name="Ohm R."/>
            <person name="Pangilinan J."/>
            <person name="Park H.-J."/>
            <person name="Ramirez L."/>
            <person name="Alfaro M."/>
            <person name="Sun H."/>
            <person name="Tritt A."/>
            <person name="Yoshinaga Y."/>
            <person name="Zwiers L.-H."/>
            <person name="Turgeon B."/>
            <person name="Goodwin S."/>
            <person name="Spatafora J."/>
            <person name="Crous P."/>
            <person name="Grigoriev I."/>
        </authorList>
    </citation>
    <scope>NUCLEOTIDE SEQUENCE</scope>
    <source>
        <strain evidence="4">CBS 123094</strain>
    </source>
</reference>
<dbReference type="AlphaFoldDB" id="A0A6A5WDN0"/>